<evidence type="ECO:0000256" key="2">
    <source>
        <dbReference type="SAM" id="Coils"/>
    </source>
</evidence>
<dbReference type="RefSeq" id="WP_081969086.1">
    <property type="nucleotide sequence ID" value="NZ_FNNA01000001.1"/>
</dbReference>
<dbReference type="AlphaFoldDB" id="A0A1H2SG98"/>
<name>A0A1H2SG98_9RHOB</name>
<keyword evidence="2" id="KW-0175">Coiled coil</keyword>
<feature type="coiled-coil region" evidence="2">
    <location>
        <begin position="180"/>
        <end position="207"/>
    </location>
</feature>
<sequence>MLRSTPSMPAATTAADPAAARSGRGVRIARRAGFVAVVGWAAVSTSILAFDRMGPGAQATAQPDMALFERQMTELSAERDARAAEAAAAQTRFTAALSQVSQMQSQLLASEEKRRELESGIGAMQASLHDARADTQEALRQLADATSAADAAAPRAERADEMKVALDILSGELETAASDRAAATKRADEATRTAQALTVERDEIMRRNEEIFAQLEEAVELSVKPLDDMFAKVGVNTDKLLETVRQGYEGTGGPLTPMGYSSRGNAAISESEARANEVVISLGKVNNYRIAVSKLPLAMPVKSAFRFTSPFGKRWGRAHEGIDLAGPVGTPIYATGDGVVIFAGWQRGYGNVIKIKHAIGTETRYGHLSKIRVKAGQQVSRNSLIGDMGNTGRSTGPHLHYEVRVDGKAVNPMSFIKAAQNVF</sequence>
<evidence type="ECO:0000313" key="6">
    <source>
        <dbReference type="EMBL" id="SDW30651.1"/>
    </source>
</evidence>
<dbReference type="SUPFAM" id="SSF51261">
    <property type="entry name" value="Duplicated hybrid motif"/>
    <property type="match status" value="1"/>
</dbReference>
<evidence type="ECO:0000313" key="7">
    <source>
        <dbReference type="Proteomes" id="UP000182944"/>
    </source>
</evidence>
<dbReference type="OrthoDB" id="9805070at2"/>
<dbReference type="PANTHER" id="PTHR21666:SF289">
    <property type="entry name" value="L-ALA--D-GLU ENDOPEPTIDASE"/>
    <property type="match status" value="1"/>
</dbReference>
<dbReference type="GO" id="GO:0004222">
    <property type="term" value="F:metalloendopeptidase activity"/>
    <property type="evidence" value="ECO:0007669"/>
    <property type="project" value="TreeGrafter"/>
</dbReference>
<proteinExistence type="predicted"/>
<gene>
    <name evidence="6" type="ORF">SAMN05444276_101617</name>
</gene>
<evidence type="ECO:0000259" key="4">
    <source>
        <dbReference type="Pfam" id="PF01551"/>
    </source>
</evidence>
<protein>
    <submittedName>
        <fullName evidence="6">Peptidase family M23</fullName>
    </submittedName>
</protein>
<feature type="domain" description="DUF5930" evidence="5">
    <location>
        <begin position="29"/>
        <end position="306"/>
    </location>
</feature>
<dbReference type="InterPro" id="IPR016047">
    <property type="entry name" value="M23ase_b-sheet_dom"/>
</dbReference>
<dbReference type="InterPro" id="IPR011055">
    <property type="entry name" value="Dup_hybrid_motif"/>
</dbReference>
<organism evidence="6 7">
    <name type="scientific">Paracoccus sanguinis</name>
    <dbReference type="NCBI Taxonomy" id="1545044"/>
    <lineage>
        <taxon>Bacteria</taxon>
        <taxon>Pseudomonadati</taxon>
        <taxon>Pseudomonadota</taxon>
        <taxon>Alphaproteobacteria</taxon>
        <taxon>Rhodobacterales</taxon>
        <taxon>Paracoccaceae</taxon>
        <taxon>Paracoccus</taxon>
    </lineage>
</organism>
<dbReference type="CDD" id="cd12797">
    <property type="entry name" value="M23_peptidase"/>
    <property type="match status" value="1"/>
</dbReference>
<dbReference type="Gene3D" id="2.70.70.10">
    <property type="entry name" value="Glucose Permease (Domain IIA)"/>
    <property type="match status" value="1"/>
</dbReference>
<dbReference type="FunFam" id="2.70.70.10:FF:000006">
    <property type="entry name" value="M23 family peptidase"/>
    <property type="match status" value="1"/>
</dbReference>
<dbReference type="PANTHER" id="PTHR21666">
    <property type="entry name" value="PEPTIDASE-RELATED"/>
    <property type="match status" value="1"/>
</dbReference>
<accession>A0A1H2SG98</accession>
<dbReference type="EMBL" id="FNNA01000001">
    <property type="protein sequence ID" value="SDW30651.1"/>
    <property type="molecule type" value="Genomic_DNA"/>
</dbReference>
<keyword evidence="1" id="KW-0732">Signal</keyword>
<evidence type="ECO:0000256" key="3">
    <source>
        <dbReference type="SAM" id="MobiDB-lite"/>
    </source>
</evidence>
<dbReference type="InterPro" id="IPR050570">
    <property type="entry name" value="Cell_wall_metabolism_enzyme"/>
</dbReference>
<reference evidence="7" key="1">
    <citation type="submission" date="2016-10" db="EMBL/GenBank/DDBJ databases">
        <authorList>
            <person name="Varghese N."/>
            <person name="Submissions S."/>
        </authorList>
    </citation>
    <scope>NUCLEOTIDE SEQUENCE [LARGE SCALE GENOMIC DNA]</scope>
    <source>
        <strain evidence="7">DSM 29303</strain>
    </source>
</reference>
<evidence type="ECO:0000256" key="1">
    <source>
        <dbReference type="ARBA" id="ARBA00022729"/>
    </source>
</evidence>
<feature type="domain" description="M23ase beta-sheet core" evidence="4">
    <location>
        <begin position="318"/>
        <end position="412"/>
    </location>
</feature>
<feature type="region of interest" description="Disordered" evidence="3">
    <location>
        <begin position="1"/>
        <end position="22"/>
    </location>
</feature>
<dbReference type="STRING" id="1545044.SAMN05444276_101617"/>
<dbReference type="Proteomes" id="UP000182944">
    <property type="component" value="Unassembled WGS sequence"/>
</dbReference>
<dbReference type="Pfam" id="PF19353">
    <property type="entry name" value="DUF5930"/>
    <property type="match status" value="1"/>
</dbReference>
<keyword evidence="7" id="KW-1185">Reference proteome</keyword>
<dbReference type="Pfam" id="PF01551">
    <property type="entry name" value="Peptidase_M23"/>
    <property type="match status" value="1"/>
</dbReference>
<dbReference type="InterPro" id="IPR045974">
    <property type="entry name" value="DUF5930"/>
</dbReference>
<evidence type="ECO:0000259" key="5">
    <source>
        <dbReference type="Pfam" id="PF19353"/>
    </source>
</evidence>